<name>A0ABW1GVB4_9ACTN</name>
<organism evidence="1 2">
    <name type="scientific">Streptomyces pulveraceus</name>
    <dbReference type="NCBI Taxonomy" id="68258"/>
    <lineage>
        <taxon>Bacteria</taxon>
        <taxon>Bacillati</taxon>
        <taxon>Actinomycetota</taxon>
        <taxon>Actinomycetes</taxon>
        <taxon>Kitasatosporales</taxon>
        <taxon>Streptomycetaceae</taxon>
        <taxon>Streptomyces</taxon>
    </lineage>
</organism>
<comment type="caution">
    <text evidence="1">The sequence shown here is derived from an EMBL/GenBank/DDBJ whole genome shotgun (WGS) entry which is preliminary data.</text>
</comment>
<keyword evidence="2" id="KW-1185">Reference proteome</keyword>
<reference evidence="2" key="1">
    <citation type="journal article" date="2019" name="Int. J. Syst. Evol. Microbiol.">
        <title>The Global Catalogue of Microorganisms (GCM) 10K type strain sequencing project: providing services to taxonomists for standard genome sequencing and annotation.</title>
        <authorList>
            <consortium name="The Broad Institute Genomics Platform"/>
            <consortium name="The Broad Institute Genome Sequencing Center for Infectious Disease"/>
            <person name="Wu L."/>
            <person name="Ma J."/>
        </authorList>
    </citation>
    <scope>NUCLEOTIDE SEQUENCE [LARGE SCALE GENOMIC DNA]</scope>
    <source>
        <strain evidence="2">JCM 4147</strain>
    </source>
</reference>
<protein>
    <submittedName>
        <fullName evidence="1">Uncharacterized protein</fullName>
    </submittedName>
</protein>
<proteinExistence type="predicted"/>
<dbReference type="EMBL" id="JBHSPU010000042">
    <property type="protein sequence ID" value="MFC5918665.1"/>
    <property type="molecule type" value="Genomic_DNA"/>
</dbReference>
<evidence type="ECO:0000313" key="1">
    <source>
        <dbReference type="EMBL" id="MFC5918665.1"/>
    </source>
</evidence>
<gene>
    <name evidence="1" type="ORF">ACFP1B_35325</name>
</gene>
<dbReference type="RefSeq" id="WP_344516743.1">
    <property type="nucleotide sequence ID" value="NZ_BAAATU010000043.1"/>
</dbReference>
<sequence length="64" mass="6534">MRRLSGAGSLGLKAGLGRVCEEDTFRAALRTGTTGAGLNAATVVESSPAGPPRVIAARRWARPA</sequence>
<dbReference type="Proteomes" id="UP001596200">
    <property type="component" value="Unassembled WGS sequence"/>
</dbReference>
<evidence type="ECO:0000313" key="2">
    <source>
        <dbReference type="Proteomes" id="UP001596200"/>
    </source>
</evidence>
<accession>A0ABW1GVB4</accession>